<feature type="compositionally biased region" description="Basic residues" evidence="1">
    <location>
        <begin position="1"/>
        <end position="10"/>
    </location>
</feature>
<evidence type="ECO:0000313" key="3">
    <source>
        <dbReference type="Proteomes" id="UP000821866"/>
    </source>
</evidence>
<feature type="compositionally biased region" description="Basic and acidic residues" evidence="1">
    <location>
        <begin position="18"/>
        <end position="33"/>
    </location>
</feature>
<proteinExistence type="predicted"/>
<organism evidence="2 3">
    <name type="scientific">Rhipicephalus microplus</name>
    <name type="common">Cattle tick</name>
    <name type="synonym">Boophilus microplus</name>
    <dbReference type="NCBI Taxonomy" id="6941"/>
    <lineage>
        <taxon>Eukaryota</taxon>
        <taxon>Metazoa</taxon>
        <taxon>Ecdysozoa</taxon>
        <taxon>Arthropoda</taxon>
        <taxon>Chelicerata</taxon>
        <taxon>Arachnida</taxon>
        <taxon>Acari</taxon>
        <taxon>Parasitiformes</taxon>
        <taxon>Ixodida</taxon>
        <taxon>Ixodoidea</taxon>
        <taxon>Ixodidae</taxon>
        <taxon>Rhipicephalinae</taxon>
        <taxon>Rhipicephalus</taxon>
        <taxon>Boophilus</taxon>
    </lineage>
</organism>
<accession>A0A9J6EVQ6</accession>
<sequence length="238" mass="26696">MENHSVKRARLSTSVSLERGDTSGVPDRERVDDDLPECTASKDHFCQINNYLSSCNKLLFDVGLEIREQRGGSLSLVSIEMMALNLTPASGTDSYRATLFLVWLLKTHVCTTDFKLTNDSINSHTTLVLLELPESFSLKKLTLRFTGNDATHADLMTVLPRLRSLEELRCDGISQSSDPIMDAVSVLLRTTTCLTSLAFCTCVGKEEKDVDHWVSMYERVSTHNNWDDAAKLTYVSFY</sequence>
<reference evidence="2" key="1">
    <citation type="journal article" date="2020" name="Cell">
        <title>Large-Scale Comparative Analyses of Tick Genomes Elucidate Their Genetic Diversity and Vector Capacities.</title>
        <authorList>
            <consortium name="Tick Genome and Microbiome Consortium (TIGMIC)"/>
            <person name="Jia N."/>
            <person name="Wang J."/>
            <person name="Shi W."/>
            <person name="Du L."/>
            <person name="Sun Y."/>
            <person name="Zhan W."/>
            <person name="Jiang J.F."/>
            <person name="Wang Q."/>
            <person name="Zhang B."/>
            <person name="Ji P."/>
            <person name="Bell-Sakyi L."/>
            <person name="Cui X.M."/>
            <person name="Yuan T.T."/>
            <person name="Jiang B.G."/>
            <person name="Yang W.F."/>
            <person name="Lam T.T."/>
            <person name="Chang Q.C."/>
            <person name="Ding S.J."/>
            <person name="Wang X.J."/>
            <person name="Zhu J.G."/>
            <person name="Ruan X.D."/>
            <person name="Zhao L."/>
            <person name="Wei J.T."/>
            <person name="Ye R.Z."/>
            <person name="Que T.C."/>
            <person name="Du C.H."/>
            <person name="Zhou Y.H."/>
            <person name="Cheng J.X."/>
            <person name="Dai P.F."/>
            <person name="Guo W.B."/>
            <person name="Han X.H."/>
            <person name="Huang E.J."/>
            <person name="Li L.F."/>
            <person name="Wei W."/>
            <person name="Gao Y.C."/>
            <person name="Liu J.Z."/>
            <person name="Shao H.Z."/>
            <person name="Wang X."/>
            <person name="Wang C.C."/>
            <person name="Yang T.C."/>
            <person name="Huo Q.B."/>
            <person name="Li W."/>
            <person name="Chen H.Y."/>
            <person name="Chen S.E."/>
            <person name="Zhou L.G."/>
            <person name="Ni X.B."/>
            <person name="Tian J.H."/>
            <person name="Sheng Y."/>
            <person name="Liu T."/>
            <person name="Pan Y.S."/>
            <person name="Xia L.Y."/>
            <person name="Li J."/>
            <person name="Zhao F."/>
            <person name="Cao W.C."/>
        </authorList>
    </citation>
    <scope>NUCLEOTIDE SEQUENCE</scope>
    <source>
        <strain evidence="2">Rmic-2018</strain>
    </source>
</reference>
<comment type="caution">
    <text evidence="2">The sequence shown here is derived from an EMBL/GenBank/DDBJ whole genome shotgun (WGS) entry which is preliminary data.</text>
</comment>
<name>A0A9J6EVQ6_RHIMP</name>
<evidence type="ECO:0000313" key="2">
    <source>
        <dbReference type="EMBL" id="KAH8038200.1"/>
    </source>
</evidence>
<dbReference type="EMBL" id="JABSTU010000002">
    <property type="protein sequence ID" value="KAH8038200.1"/>
    <property type="molecule type" value="Genomic_DNA"/>
</dbReference>
<protein>
    <submittedName>
        <fullName evidence="2">Uncharacterized protein</fullName>
    </submittedName>
</protein>
<keyword evidence="3" id="KW-1185">Reference proteome</keyword>
<dbReference type="AlphaFoldDB" id="A0A9J6EVQ6"/>
<evidence type="ECO:0000256" key="1">
    <source>
        <dbReference type="SAM" id="MobiDB-lite"/>
    </source>
</evidence>
<reference evidence="2" key="2">
    <citation type="submission" date="2021-09" db="EMBL/GenBank/DDBJ databases">
        <authorList>
            <person name="Jia N."/>
            <person name="Wang J."/>
            <person name="Shi W."/>
            <person name="Du L."/>
            <person name="Sun Y."/>
            <person name="Zhan W."/>
            <person name="Jiang J."/>
            <person name="Wang Q."/>
            <person name="Zhang B."/>
            <person name="Ji P."/>
            <person name="Sakyi L.B."/>
            <person name="Cui X."/>
            <person name="Yuan T."/>
            <person name="Jiang B."/>
            <person name="Yang W."/>
            <person name="Lam T.T.-Y."/>
            <person name="Chang Q."/>
            <person name="Ding S."/>
            <person name="Wang X."/>
            <person name="Zhu J."/>
            <person name="Ruan X."/>
            <person name="Zhao L."/>
            <person name="Wei J."/>
            <person name="Que T."/>
            <person name="Du C."/>
            <person name="Cheng J."/>
            <person name="Dai P."/>
            <person name="Han X."/>
            <person name="Huang E."/>
            <person name="Gao Y."/>
            <person name="Liu J."/>
            <person name="Shao H."/>
            <person name="Ye R."/>
            <person name="Li L."/>
            <person name="Wei W."/>
            <person name="Wang X."/>
            <person name="Wang C."/>
            <person name="Huo Q."/>
            <person name="Li W."/>
            <person name="Guo W."/>
            <person name="Chen H."/>
            <person name="Chen S."/>
            <person name="Zhou L."/>
            <person name="Zhou L."/>
            <person name="Ni X."/>
            <person name="Tian J."/>
            <person name="Zhou Y."/>
            <person name="Sheng Y."/>
            <person name="Liu T."/>
            <person name="Pan Y."/>
            <person name="Xia L."/>
            <person name="Li J."/>
            <person name="Zhao F."/>
            <person name="Cao W."/>
        </authorList>
    </citation>
    <scope>NUCLEOTIDE SEQUENCE</scope>
    <source>
        <strain evidence="2">Rmic-2018</strain>
        <tissue evidence="2">Larvae</tissue>
    </source>
</reference>
<feature type="region of interest" description="Disordered" evidence="1">
    <location>
        <begin position="1"/>
        <end position="33"/>
    </location>
</feature>
<dbReference type="Proteomes" id="UP000821866">
    <property type="component" value="Chromosome 10"/>
</dbReference>
<gene>
    <name evidence="2" type="ORF">HPB51_024973</name>
</gene>